<dbReference type="OrthoDB" id="129376at2759"/>
<dbReference type="SMART" id="SM01187">
    <property type="entry name" value="Elicitin"/>
    <property type="match status" value="2"/>
</dbReference>
<evidence type="ECO:0000256" key="2">
    <source>
        <dbReference type="SAM" id="SignalP"/>
    </source>
</evidence>
<organism evidence="3 4">
    <name type="scientific">Phytophthora pseudosyringae</name>
    <dbReference type="NCBI Taxonomy" id="221518"/>
    <lineage>
        <taxon>Eukaryota</taxon>
        <taxon>Sar</taxon>
        <taxon>Stramenopiles</taxon>
        <taxon>Oomycota</taxon>
        <taxon>Peronosporomycetes</taxon>
        <taxon>Peronosporales</taxon>
        <taxon>Peronosporaceae</taxon>
        <taxon>Phytophthora</taxon>
    </lineage>
</organism>
<feature type="signal peptide" evidence="2">
    <location>
        <begin position="1"/>
        <end position="24"/>
    </location>
</feature>
<keyword evidence="2" id="KW-0732">Signal</keyword>
<dbReference type="GO" id="GO:0005576">
    <property type="term" value="C:extracellular region"/>
    <property type="evidence" value="ECO:0007669"/>
    <property type="project" value="InterPro"/>
</dbReference>
<feature type="chain" id="PRO_5035879629" description="Elicitin-like protein" evidence="2">
    <location>
        <begin position="25"/>
        <end position="312"/>
    </location>
</feature>
<proteinExistence type="predicted"/>
<dbReference type="AlphaFoldDB" id="A0A8T1V8G3"/>
<dbReference type="InterPro" id="IPR002200">
    <property type="entry name" value="Elicitin"/>
</dbReference>
<dbReference type="Proteomes" id="UP000694044">
    <property type="component" value="Unassembled WGS sequence"/>
</dbReference>
<dbReference type="EMBL" id="JAGDFM010000656">
    <property type="protein sequence ID" value="KAG7376623.1"/>
    <property type="molecule type" value="Genomic_DNA"/>
</dbReference>
<feature type="compositionally biased region" description="Low complexity" evidence="1">
    <location>
        <begin position="246"/>
        <end position="263"/>
    </location>
</feature>
<feature type="compositionally biased region" description="Polar residues" evidence="1">
    <location>
        <begin position="274"/>
        <end position="290"/>
    </location>
</feature>
<name>A0A8T1V8G3_9STRA</name>
<evidence type="ECO:0000313" key="4">
    <source>
        <dbReference type="Proteomes" id="UP000694044"/>
    </source>
</evidence>
<keyword evidence="4" id="KW-1185">Reference proteome</keyword>
<protein>
    <recommendedName>
        <fullName evidence="5">Elicitin-like protein</fullName>
    </recommendedName>
</protein>
<evidence type="ECO:0008006" key="5">
    <source>
        <dbReference type="Google" id="ProtNLM"/>
    </source>
</evidence>
<evidence type="ECO:0000256" key="1">
    <source>
        <dbReference type="SAM" id="MobiDB-lite"/>
    </source>
</evidence>
<accession>A0A8T1V8G3</accession>
<evidence type="ECO:0000313" key="3">
    <source>
        <dbReference type="EMBL" id="KAG7376623.1"/>
    </source>
</evidence>
<comment type="caution">
    <text evidence="3">The sequence shown here is derived from an EMBL/GenBank/DDBJ whole genome shotgun (WGS) entry which is preliminary data.</text>
</comment>
<sequence>MRSRRSGLLSLLIPLALFFTTSSAAECTNAEAASAESIWAAAAVTSACSPYVTQTDPVYVNAPCSATDCVAVVEGVAGDLPDCTFSGINNKIEARNALTACSGGDTEDAGSLMVATDAPATATGPDSSTFSSTGSSSALTPASTASATGCTTTEIKRMWNLYVATATSEECAPDAVVNGDNVQILAQCATNCTDMVKGLADELPNCFYDYEYINKKQDVQDQLDGCDGSATSVSVSLIPDSAVEFSSSSGSSAPVPGGSTSGSDQLHSGDEPSDTTVDSSNVGIGSNTSPPREEKLHLWVSLLAAIVVPFLS</sequence>
<feature type="region of interest" description="Disordered" evidence="1">
    <location>
        <begin position="246"/>
        <end position="292"/>
    </location>
</feature>
<reference evidence="3" key="1">
    <citation type="submission" date="2021-02" db="EMBL/GenBank/DDBJ databases">
        <authorList>
            <person name="Palmer J.M."/>
        </authorList>
    </citation>
    <scope>NUCLEOTIDE SEQUENCE</scope>
    <source>
        <strain evidence="3">SCRP734</strain>
    </source>
</reference>
<gene>
    <name evidence="3" type="ORF">PHYPSEUDO_013036</name>
</gene>
<feature type="region of interest" description="Disordered" evidence="1">
    <location>
        <begin position="118"/>
        <end position="144"/>
    </location>
</feature>